<evidence type="ECO:0000313" key="6">
    <source>
        <dbReference type="Proteomes" id="UP000002279"/>
    </source>
</evidence>
<keyword evidence="3" id="KW-1280">Immunoglobulin</keyword>
<dbReference type="GO" id="GO:0003823">
    <property type="term" value="F:antigen binding"/>
    <property type="evidence" value="ECO:0000318"/>
    <property type="project" value="GO_Central"/>
</dbReference>
<dbReference type="PROSITE" id="PS51257">
    <property type="entry name" value="PROKAR_LIPOPROTEIN"/>
    <property type="match status" value="1"/>
</dbReference>
<name>F7GAT6_ORNAN</name>
<keyword evidence="2" id="KW-1064">Adaptive immunity</keyword>
<keyword evidence="1" id="KW-0391">Immunity</keyword>
<dbReference type="OMA" id="GYFIAFH"/>
<dbReference type="PANTHER" id="PTHR23266">
    <property type="entry name" value="IMMUNOGLOBULIN HEAVY CHAIN"/>
    <property type="match status" value="1"/>
</dbReference>
<dbReference type="Bgee" id="ENSOANG00000007028">
    <property type="expression patterns" value="Expressed in testis"/>
</dbReference>
<dbReference type="InterPro" id="IPR007110">
    <property type="entry name" value="Ig-like_dom"/>
</dbReference>
<dbReference type="InterPro" id="IPR036179">
    <property type="entry name" value="Ig-like_dom_sf"/>
</dbReference>
<accession>F7GAT6</accession>
<reference evidence="5" key="3">
    <citation type="submission" date="2025-09" db="UniProtKB">
        <authorList>
            <consortium name="Ensembl"/>
        </authorList>
    </citation>
    <scope>IDENTIFICATION</scope>
    <source>
        <strain evidence="5">Glennie</strain>
    </source>
</reference>
<dbReference type="STRING" id="9258.ENSOANP00000011188"/>
<dbReference type="Pfam" id="PF07686">
    <property type="entry name" value="V-set"/>
    <property type="match status" value="1"/>
</dbReference>
<dbReference type="SMART" id="SM00406">
    <property type="entry name" value="IGv"/>
    <property type="match status" value="1"/>
</dbReference>
<dbReference type="GO" id="GO:0005576">
    <property type="term" value="C:extracellular region"/>
    <property type="evidence" value="ECO:0007669"/>
    <property type="project" value="UniProtKB-ARBA"/>
</dbReference>
<reference evidence="5" key="2">
    <citation type="submission" date="2025-08" db="UniProtKB">
        <authorList>
            <consortium name="Ensembl"/>
        </authorList>
    </citation>
    <scope>IDENTIFICATION</scope>
    <source>
        <strain evidence="5">Glennie</strain>
    </source>
</reference>
<dbReference type="Ensembl" id="ENSOANT00000011190.2">
    <property type="protein sequence ID" value="ENSOANP00000011188.2"/>
    <property type="gene ID" value="ENSOANG00000007028.2"/>
</dbReference>
<dbReference type="InterPro" id="IPR013783">
    <property type="entry name" value="Ig-like_fold"/>
</dbReference>
<protein>
    <recommendedName>
        <fullName evidence="4">Ig-like domain-containing protein</fullName>
    </recommendedName>
</protein>
<dbReference type="GeneTree" id="ENSGT01150000286938"/>
<dbReference type="InterPro" id="IPR013106">
    <property type="entry name" value="Ig_V-set"/>
</dbReference>
<dbReference type="AlphaFoldDB" id="F7GAT6"/>
<feature type="domain" description="Ig-like" evidence="4">
    <location>
        <begin position="36"/>
        <end position="140"/>
    </location>
</feature>
<dbReference type="GO" id="GO:0019814">
    <property type="term" value="C:immunoglobulin complex"/>
    <property type="evidence" value="ECO:0007669"/>
    <property type="project" value="UniProtKB-KW"/>
</dbReference>
<organism evidence="5 6">
    <name type="scientific">Ornithorhynchus anatinus</name>
    <name type="common">Duckbill platypus</name>
    <dbReference type="NCBI Taxonomy" id="9258"/>
    <lineage>
        <taxon>Eukaryota</taxon>
        <taxon>Metazoa</taxon>
        <taxon>Chordata</taxon>
        <taxon>Craniata</taxon>
        <taxon>Vertebrata</taxon>
        <taxon>Euteleostomi</taxon>
        <taxon>Mammalia</taxon>
        <taxon>Monotremata</taxon>
        <taxon>Ornithorhynchidae</taxon>
        <taxon>Ornithorhynchus</taxon>
    </lineage>
</organism>
<evidence type="ECO:0000259" key="4">
    <source>
        <dbReference type="PROSITE" id="PS50835"/>
    </source>
</evidence>
<dbReference type="GO" id="GO:0016064">
    <property type="term" value="P:immunoglobulin mediated immune response"/>
    <property type="evidence" value="ECO:0000318"/>
    <property type="project" value="GO_Central"/>
</dbReference>
<dbReference type="InParanoid" id="F7GAT6"/>
<reference evidence="5 6" key="1">
    <citation type="journal article" date="2008" name="Nature">
        <title>Genome analysis of the platypus reveals unique signatures of evolution.</title>
        <authorList>
            <person name="Warren W.C."/>
            <person name="Hillier L.W."/>
            <person name="Marshall Graves J.A."/>
            <person name="Birney E."/>
            <person name="Ponting C.P."/>
            <person name="Grutzner F."/>
            <person name="Belov K."/>
            <person name="Miller W."/>
            <person name="Clarke L."/>
            <person name="Chinwalla A.T."/>
            <person name="Yang S.P."/>
            <person name="Heger A."/>
            <person name="Locke D.P."/>
            <person name="Miethke P."/>
            <person name="Waters P.D."/>
            <person name="Veyrunes F."/>
            <person name="Fulton L."/>
            <person name="Fulton B."/>
            <person name="Graves T."/>
            <person name="Wallis J."/>
            <person name="Puente X.S."/>
            <person name="Lopez-Otin C."/>
            <person name="Ordonez G.R."/>
            <person name="Eichler E.E."/>
            <person name="Chen L."/>
            <person name="Cheng Z."/>
            <person name="Deakin J.E."/>
            <person name="Alsop A."/>
            <person name="Thompson K."/>
            <person name="Kirby P."/>
            <person name="Papenfuss A.T."/>
            <person name="Wakefield M.J."/>
            <person name="Olender T."/>
            <person name="Lancet D."/>
            <person name="Huttley G.A."/>
            <person name="Smit A.F."/>
            <person name="Pask A."/>
            <person name="Temple-Smith P."/>
            <person name="Batzer M.A."/>
            <person name="Walker J.A."/>
            <person name="Konkel M.K."/>
            <person name="Harris R.S."/>
            <person name="Whittington C.M."/>
            <person name="Wong E.S."/>
            <person name="Gemmell N.J."/>
            <person name="Buschiazzo E."/>
            <person name="Vargas Jentzsch I.M."/>
            <person name="Merkel A."/>
            <person name="Schmitz J."/>
            <person name="Zemann A."/>
            <person name="Churakov G."/>
            <person name="Kriegs J.O."/>
            <person name="Brosius J."/>
            <person name="Murchison E.P."/>
            <person name="Sachidanandam R."/>
            <person name="Smith C."/>
            <person name="Hannon G.J."/>
            <person name="Tsend-Ayush E."/>
            <person name="McMillan D."/>
            <person name="Attenborough R."/>
            <person name="Rens W."/>
            <person name="Ferguson-Smith M."/>
            <person name="Lefevre C.M."/>
            <person name="Sharp J.A."/>
            <person name="Nicholas K.R."/>
            <person name="Ray D.A."/>
            <person name="Kube M."/>
            <person name="Reinhardt R."/>
            <person name="Pringle T.H."/>
            <person name="Taylor J."/>
            <person name="Jones R.C."/>
            <person name="Nixon B."/>
            <person name="Dacheux J.L."/>
            <person name="Niwa H."/>
            <person name="Sekita Y."/>
            <person name="Huang X."/>
            <person name="Stark A."/>
            <person name="Kheradpour P."/>
            <person name="Kellis M."/>
            <person name="Flicek P."/>
            <person name="Chen Y."/>
            <person name="Webber C."/>
            <person name="Hardison R."/>
            <person name="Nelson J."/>
            <person name="Hallsworth-Pepin K."/>
            <person name="Delehaunty K."/>
            <person name="Markovic C."/>
            <person name="Minx P."/>
            <person name="Feng Y."/>
            <person name="Kremitzki C."/>
            <person name="Mitreva M."/>
            <person name="Glasscock J."/>
            <person name="Wylie T."/>
            <person name="Wohldmann P."/>
            <person name="Thiru P."/>
            <person name="Nhan M.N."/>
            <person name="Pohl C.S."/>
            <person name="Smith S.M."/>
            <person name="Hou S."/>
            <person name="Nefedov M."/>
            <person name="de Jong P.J."/>
            <person name="Renfree M.B."/>
            <person name="Mardis E.R."/>
            <person name="Wilson R.K."/>
        </authorList>
    </citation>
    <scope>NUCLEOTIDE SEQUENCE [LARGE SCALE GENOMIC DNA]</scope>
    <source>
        <strain evidence="5 6">Glennie</strain>
    </source>
</reference>
<dbReference type="InterPro" id="IPR050199">
    <property type="entry name" value="IgHV"/>
</dbReference>
<keyword evidence="6" id="KW-1185">Reference proteome</keyword>
<evidence type="ECO:0000256" key="2">
    <source>
        <dbReference type="ARBA" id="ARBA00023130"/>
    </source>
</evidence>
<dbReference type="PROSITE" id="PS50835">
    <property type="entry name" value="IG_LIKE"/>
    <property type="match status" value="1"/>
</dbReference>
<dbReference type="Gene3D" id="2.60.40.10">
    <property type="entry name" value="Immunoglobulins"/>
    <property type="match status" value="1"/>
</dbReference>
<evidence type="ECO:0000256" key="3">
    <source>
        <dbReference type="ARBA" id="ARBA00043265"/>
    </source>
</evidence>
<proteinExistence type="predicted"/>
<dbReference type="Proteomes" id="UP000002279">
    <property type="component" value="Chromosome 2"/>
</dbReference>
<evidence type="ECO:0000256" key="1">
    <source>
        <dbReference type="ARBA" id="ARBA00022859"/>
    </source>
</evidence>
<sequence length="208" mass="22836">MVAVAKHLQGPSIHLLFYGCVGTSKAGGYGADKTPPEELIQRILWPESLVESGGATRPAEQSLLLSCTASGFTFEDYGIDWYRQALEKGPEWVSHTDPAGRNLLFAETVRGCFSISRNTKDQLYLQLDNLQAGDSGHYYCPWTAALLPQKLSGTTLGPVSHRSTGPRSQRQHSWQEMSLGWKMVSGREHLEADDTFLVSALPGSENPL</sequence>
<dbReference type="FunFam" id="2.60.40.10:FF:002748">
    <property type="entry name" value="Uncharacterized protein"/>
    <property type="match status" value="1"/>
</dbReference>
<evidence type="ECO:0000313" key="5">
    <source>
        <dbReference type="Ensembl" id="ENSOANP00000011188.2"/>
    </source>
</evidence>
<dbReference type="HOGENOM" id="CLU_077975_5_2_1"/>
<dbReference type="SUPFAM" id="SSF48726">
    <property type="entry name" value="Immunoglobulin"/>
    <property type="match status" value="1"/>
</dbReference>